<evidence type="ECO:0000256" key="8">
    <source>
        <dbReference type="ARBA" id="ARBA00048679"/>
    </source>
</evidence>
<comment type="catalytic activity">
    <reaction evidence="8">
        <text>L-seryl-[protein] + ATP = O-phospho-L-seryl-[protein] + ADP + H(+)</text>
        <dbReference type="Rhea" id="RHEA:17989"/>
        <dbReference type="Rhea" id="RHEA-COMP:9863"/>
        <dbReference type="Rhea" id="RHEA-COMP:11604"/>
        <dbReference type="ChEBI" id="CHEBI:15378"/>
        <dbReference type="ChEBI" id="CHEBI:29999"/>
        <dbReference type="ChEBI" id="CHEBI:30616"/>
        <dbReference type="ChEBI" id="CHEBI:83421"/>
        <dbReference type="ChEBI" id="CHEBI:456216"/>
        <dbReference type="EC" id="2.7.11.1"/>
    </reaction>
</comment>
<dbReference type="InterPro" id="IPR011009">
    <property type="entry name" value="Kinase-like_dom_sf"/>
</dbReference>
<dbReference type="GO" id="GO:0007165">
    <property type="term" value="P:signal transduction"/>
    <property type="evidence" value="ECO:0007669"/>
    <property type="project" value="TreeGrafter"/>
</dbReference>
<evidence type="ECO:0000256" key="10">
    <source>
        <dbReference type="RuleBase" id="RU000304"/>
    </source>
</evidence>
<evidence type="ECO:0000256" key="5">
    <source>
        <dbReference type="ARBA" id="ARBA00022777"/>
    </source>
</evidence>
<dbReference type="EC" id="2.7.11.1" evidence="1"/>
<gene>
    <name evidence="12" type="ORF">ADEAN_001005400</name>
</gene>
<dbReference type="InterPro" id="IPR017441">
    <property type="entry name" value="Protein_kinase_ATP_BS"/>
</dbReference>
<dbReference type="AlphaFoldDB" id="A0A7G2CRX4"/>
<keyword evidence="3" id="KW-0808">Transferase</keyword>
<keyword evidence="4 9" id="KW-0547">Nucleotide-binding</keyword>
<evidence type="ECO:0000256" key="1">
    <source>
        <dbReference type="ARBA" id="ARBA00012513"/>
    </source>
</evidence>
<dbReference type="EMBL" id="LR877170">
    <property type="protein sequence ID" value="CAD2222510.1"/>
    <property type="molecule type" value="Genomic_DNA"/>
</dbReference>
<dbReference type="Gene3D" id="1.10.510.10">
    <property type="entry name" value="Transferase(Phosphotransferase) domain 1"/>
    <property type="match status" value="1"/>
</dbReference>
<dbReference type="PANTHER" id="PTHR43895">
    <property type="entry name" value="CALCIUM/CALMODULIN-DEPENDENT PROTEIN KINASE KINASE-RELATED"/>
    <property type="match status" value="1"/>
</dbReference>
<dbReference type="SUPFAM" id="SSF56112">
    <property type="entry name" value="Protein kinase-like (PK-like)"/>
    <property type="match status" value="1"/>
</dbReference>
<dbReference type="GO" id="GO:0004674">
    <property type="term" value="F:protein serine/threonine kinase activity"/>
    <property type="evidence" value="ECO:0007669"/>
    <property type="project" value="UniProtKB-KW"/>
</dbReference>
<dbReference type="Pfam" id="PF00069">
    <property type="entry name" value="Pkinase"/>
    <property type="match status" value="1"/>
</dbReference>
<keyword evidence="5 12" id="KW-0418">Kinase</keyword>
<evidence type="ECO:0000256" key="6">
    <source>
        <dbReference type="ARBA" id="ARBA00022840"/>
    </source>
</evidence>
<dbReference type="Proteomes" id="UP000515908">
    <property type="component" value="Chromosome 26"/>
</dbReference>
<evidence type="ECO:0000256" key="9">
    <source>
        <dbReference type="PROSITE-ProRule" id="PRU10141"/>
    </source>
</evidence>
<evidence type="ECO:0000256" key="3">
    <source>
        <dbReference type="ARBA" id="ARBA00022679"/>
    </source>
</evidence>
<protein>
    <recommendedName>
        <fullName evidence="1">non-specific serine/threonine protein kinase</fullName>
        <ecNumber evidence="1">2.7.11.1</ecNumber>
    </recommendedName>
</protein>
<organism evidence="12 13">
    <name type="scientific">Angomonas deanei</name>
    <dbReference type="NCBI Taxonomy" id="59799"/>
    <lineage>
        <taxon>Eukaryota</taxon>
        <taxon>Discoba</taxon>
        <taxon>Euglenozoa</taxon>
        <taxon>Kinetoplastea</taxon>
        <taxon>Metakinetoplastina</taxon>
        <taxon>Trypanosomatida</taxon>
        <taxon>Trypanosomatidae</taxon>
        <taxon>Strigomonadinae</taxon>
        <taxon>Angomonas</taxon>
    </lineage>
</organism>
<evidence type="ECO:0000313" key="12">
    <source>
        <dbReference type="EMBL" id="CAD2222510.1"/>
    </source>
</evidence>
<name>A0A7G2CRX4_9TRYP</name>
<evidence type="ECO:0000313" key="13">
    <source>
        <dbReference type="Proteomes" id="UP000515908"/>
    </source>
</evidence>
<keyword evidence="13" id="KW-1185">Reference proteome</keyword>
<reference evidence="12 13" key="1">
    <citation type="submission" date="2020-08" db="EMBL/GenBank/DDBJ databases">
        <authorList>
            <person name="Newling K."/>
            <person name="Davey J."/>
            <person name="Forrester S."/>
        </authorList>
    </citation>
    <scope>NUCLEOTIDE SEQUENCE [LARGE SCALE GENOMIC DNA]</scope>
    <source>
        <strain evidence="13">Crithidia deanei Carvalho (ATCC PRA-265)</strain>
    </source>
</reference>
<dbReference type="PANTHER" id="PTHR43895:SF32">
    <property type="entry name" value="SERINE_THREONINE-PROTEIN KINASE CHK1"/>
    <property type="match status" value="1"/>
</dbReference>
<comment type="similarity">
    <text evidence="10">Belongs to the protein kinase superfamily.</text>
</comment>
<dbReference type="PROSITE" id="PS50011">
    <property type="entry name" value="PROTEIN_KINASE_DOM"/>
    <property type="match status" value="1"/>
</dbReference>
<feature type="binding site" evidence="9">
    <location>
        <position position="55"/>
    </location>
    <ligand>
        <name>ATP</name>
        <dbReference type="ChEBI" id="CHEBI:30616"/>
    </ligand>
</feature>
<dbReference type="GO" id="GO:0005524">
    <property type="term" value="F:ATP binding"/>
    <property type="evidence" value="ECO:0007669"/>
    <property type="project" value="UniProtKB-UniRule"/>
</dbReference>
<keyword evidence="6 9" id="KW-0067">ATP-binding</keyword>
<proteinExistence type="inferred from homology"/>
<dbReference type="InterPro" id="IPR000719">
    <property type="entry name" value="Prot_kinase_dom"/>
</dbReference>
<keyword evidence="2 10" id="KW-0723">Serine/threonine-protein kinase</keyword>
<sequence>MFPFQERNNLFSYYETDDIFDVVGEGSFATVYKAKCLFDDEQRGLFHQGDMVALKVFDKEKMDEKKAKDVINEVEILRHVKHQNCVKLVDVFQTQTKVFVVMNFIPGDELFSVLKRGSLSEERARHMICQLLSALEYLHSNGVVHRDIKPENILVSDDVVTLVDFGLSRVIGKQSRRLGRAVPYVSHYPPRSASVDSLDHSDSPFLATPCGTVKYAAPETIKSMDGTGGSSRNGFNTTPNLLPKIDIYSVGILLYVMLSGRLPFDISGKYGALYKQMENGPSFENSRWENISEEAKDLTRALLRSNPDERPSASEALRHQWFSCNSFSQQVNECAPVDEALGERKYLTEAFGAMRPPEYEIIDKMEEHSYGNRGRVYNVPFSKPTSYFDL</sequence>
<feature type="domain" description="Protein kinase" evidence="11">
    <location>
        <begin position="17"/>
        <end position="322"/>
    </location>
</feature>
<dbReference type="PROSITE" id="PS00108">
    <property type="entry name" value="PROTEIN_KINASE_ST"/>
    <property type="match status" value="1"/>
</dbReference>
<dbReference type="SMART" id="SM00220">
    <property type="entry name" value="S_TKc"/>
    <property type="match status" value="1"/>
</dbReference>
<evidence type="ECO:0000256" key="2">
    <source>
        <dbReference type="ARBA" id="ARBA00022527"/>
    </source>
</evidence>
<evidence type="ECO:0000256" key="4">
    <source>
        <dbReference type="ARBA" id="ARBA00022741"/>
    </source>
</evidence>
<evidence type="ECO:0000256" key="7">
    <source>
        <dbReference type="ARBA" id="ARBA00047899"/>
    </source>
</evidence>
<dbReference type="PROSITE" id="PS00107">
    <property type="entry name" value="PROTEIN_KINASE_ATP"/>
    <property type="match status" value="1"/>
</dbReference>
<evidence type="ECO:0000259" key="11">
    <source>
        <dbReference type="PROSITE" id="PS50011"/>
    </source>
</evidence>
<comment type="catalytic activity">
    <reaction evidence="7">
        <text>L-threonyl-[protein] + ATP = O-phospho-L-threonyl-[protein] + ADP + H(+)</text>
        <dbReference type="Rhea" id="RHEA:46608"/>
        <dbReference type="Rhea" id="RHEA-COMP:11060"/>
        <dbReference type="Rhea" id="RHEA-COMP:11605"/>
        <dbReference type="ChEBI" id="CHEBI:15378"/>
        <dbReference type="ChEBI" id="CHEBI:30013"/>
        <dbReference type="ChEBI" id="CHEBI:30616"/>
        <dbReference type="ChEBI" id="CHEBI:61977"/>
        <dbReference type="ChEBI" id="CHEBI:456216"/>
        <dbReference type="EC" id="2.7.11.1"/>
    </reaction>
</comment>
<dbReference type="InterPro" id="IPR008271">
    <property type="entry name" value="Ser/Thr_kinase_AS"/>
</dbReference>
<dbReference type="OrthoDB" id="1738954at2759"/>
<dbReference type="VEuPathDB" id="TriTrypDB:ADEAN_001005400"/>
<accession>A0A7G2CRX4</accession>